<dbReference type="PRINTS" id="PR00455">
    <property type="entry name" value="HTHTETR"/>
</dbReference>
<dbReference type="InterPro" id="IPR036271">
    <property type="entry name" value="Tet_transcr_reg_TetR-rel_C_sf"/>
</dbReference>
<dbReference type="EMBL" id="FNOK01000082">
    <property type="protein sequence ID" value="SDZ49230.1"/>
    <property type="molecule type" value="Genomic_DNA"/>
</dbReference>
<dbReference type="GO" id="GO:0003700">
    <property type="term" value="F:DNA-binding transcription factor activity"/>
    <property type="evidence" value="ECO:0007669"/>
    <property type="project" value="TreeGrafter"/>
</dbReference>
<dbReference type="Gene3D" id="1.10.357.10">
    <property type="entry name" value="Tetracycline Repressor, domain 2"/>
    <property type="match status" value="1"/>
</dbReference>
<evidence type="ECO:0000313" key="4">
    <source>
        <dbReference type="EMBL" id="SDZ49230.1"/>
    </source>
</evidence>
<keyword evidence="1 2" id="KW-0238">DNA-binding</keyword>
<accession>A0A1H3TGL1</accession>
<dbReference type="PANTHER" id="PTHR30055">
    <property type="entry name" value="HTH-TYPE TRANSCRIPTIONAL REGULATOR RUTR"/>
    <property type="match status" value="1"/>
</dbReference>
<dbReference type="InterPro" id="IPR041490">
    <property type="entry name" value="KstR2_TetR_C"/>
</dbReference>
<evidence type="ECO:0000259" key="3">
    <source>
        <dbReference type="PROSITE" id="PS50977"/>
    </source>
</evidence>
<evidence type="ECO:0000256" key="2">
    <source>
        <dbReference type="PROSITE-ProRule" id="PRU00335"/>
    </source>
</evidence>
<dbReference type="InterPro" id="IPR050109">
    <property type="entry name" value="HTH-type_TetR-like_transc_reg"/>
</dbReference>
<dbReference type="Proteomes" id="UP000199529">
    <property type="component" value="Unassembled WGS sequence"/>
</dbReference>
<reference evidence="5" key="1">
    <citation type="submission" date="2016-10" db="EMBL/GenBank/DDBJ databases">
        <authorList>
            <person name="Varghese N."/>
            <person name="Submissions S."/>
        </authorList>
    </citation>
    <scope>NUCLEOTIDE SEQUENCE [LARGE SCALE GENOMIC DNA]</scope>
    <source>
        <strain evidence="5">CGMCC 4.3530</strain>
    </source>
</reference>
<dbReference type="STRING" id="418495.SAMN05216215_108222"/>
<feature type="domain" description="HTH tetR-type" evidence="3">
    <location>
        <begin position="9"/>
        <end position="69"/>
    </location>
</feature>
<keyword evidence="5" id="KW-1185">Reference proteome</keyword>
<dbReference type="InterPro" id="IPR001647">
    <property type="entry name" value="HTH_TetR"/>
</dbReference>
<dbReference type="Gene3D" id="1.10.10.60">
    <property type="entry name" value="Homeodomain-like"/>
    <property type="match status" value="1"/>
</dbReference>
<dbReference type="RefSeq" id="WP_093278001.1">
    <property type="nucleotide sequence ID" value="NZ_FNOK01000082.1"/>
</dbReference>
<dbReference type="Pfam" id="PF00440">
    <property type="entry name" value="TetR_N"/>
    <property type="match status" value="1"/>
</dbReference>
<feature type="DNA-binding region" description="H-T-H motif" evidence="2">
    <location>
        <begin position="32"/>
        <end position="51"/>
    </location>
</feature>
<evidence type="ECO:0000256" key="1">
    <source>
        <dbReference type="ARBA" id="ARBA00023125"/>
    </source>
</evidence>
<sequence length="233" mass="25890">MSAQVRAGDDTQRQVWEAAVRLFAAQGFHGTGIRELAEAARLSSATLYHYMGTKEDLLFSIMKASLDRLITAAERVSAKATQPQAVIARLVHVHVLTHALHRDETTVVDNEIGVLGPERRDTMVQIRDRYEDFWRDAIADGCRRGVFSVPDERFARMAVLEMCSGVAKWYSPSGEMDLDSIGAAHARLALQLLGVSAKRAASTPLPDATEIHGLIEEIWQIRLPSMRARTPRD</sequence>
<gene>
    <name evidence="4" type="ORF">SAMN05216215_108222</name>
</gene>
<dbReference type="AlphaFoldDB" id="A0A1H3TGL1"/>
<proteinExistence type="predicted"/>
<dbReference type="PANTHER" id="PTHR30055:SF200">
    <property type="entry name" value="HTH-TYPE TRANSCRIPTIONAL REPRESSOR BDCR"/>
    <property type="match status" value="1"/>
</dbReference>
<dbReference type="PROSITE" id="PS50977">
    <property type="entry name" value="HTH_TETR_2"/>
    <property type="match status" value="1"/>
</dbReference>
<dbReference type="InterPro" id="IPR009057">
    <property type="entry name" value="Homeodomain-like_sf"/>
</dbReference>
<protein>
    <submittedName>
        <fullName evidence="4">Transcriptional regulator, TetR family</fullName>
    </submittedName>
</protein>
<dbReference type="OrthoDB" id="9779746at2"/>
<dbReference type="SUPFAM" id="SSF46689">
    <property type="entry name" value="Homeodomain-like"/>
    <property type="match status" value="1"/>
</dbReference>
<organism evidence="4 5">
    <name type="scientific">Saccharopolyspora shandongensis</name>
    <dbReference type="NCBI Taxonomy" id="418495"/>
    <lineage>
        <taxon>Bacteria</taxon>
        <taxon>Bacillati</taxon>
        <taxon>Actinomycetota</taxon>
        <taxon>Actinomycetes</taxon>
        <taxon>Pseudonocardiales</taxon>
        <taxon>Pseudonocardiaceae</taxon>
        <taxon>Saccharopolyspora</taxon>
    </lineage>
</organism>
<name>A0A1H3TGL1_9PSEU</name>
<evidence type="ECO:0000313" key="5">
    <source>
        <dbReference type="Proteomes" id="UP000199529"/>
    </source>
</evidence>
<dbReference type="GO" id="GO:0000976">
    <property type="term" value="F:transcription cis-regulatory region binding"/>
    <property type="evidence" value="ECO:0007669"/>
    <property type="project" value="TreeGrafter"/>
</dbReference>
<dbReference type="Pfam" id="PF17932">
    <property type="entry name" value="TetR_C_24"/>
    <property type="match status" value="1"/>
</dbReference>
<dbReference type="SUPFAM" id="SSF48498">
    <property type="entry name" value="Tetracyclin repressor-like, C-terminal domain"/>
    <property type="match status" value="1"/>
</dbReference>